<dbReference type="Proteomes" id="UP001230649">
    <property type="component" value="Unassembled WGS sequence"/>
</dbReference>
<comment type="caution">
    <text evidence="1">The sequence shown here is derived from an EMBL/GenBank/DDBJ whole genome shotgun (WGS) entry which is preliminary data.</text>
</comment>
<evidence type="ECO:0000313" key="2">
    <source>
        <dbReference type="Proteomes" id="UP001230649"/>
    </source>
</evidence>
<keyword evidence="2" id="KW-1185">Reference proteome</keyword>
<protein>
    <submittedName>
        <fullName evidence="1">Uncharacterized protein</fullName>
    </submittedName>
</protein>
<gene>
    <name evidence="1" type="ORF">QFC20_001965</name>
</gene>
<accession>A0ACC2WMX0</accession>
<name>A0ACC2WMX0_9TREE</name>
<dbReference type="EMBL" id="JASBWS010000013">
    <property type="protein sequence ID" value="KAJ9113078.1"/>
    <property type="molecule type" value="Genomic_DNA"/>
</dbReference>
<reference evidence="1" key="1">
    <citation type="submission" date="2023-04" db="EMBL/GenBank/DDBJ databases">
        <title>Draft Genome sequencing of Naganishia species isolated from polar environments using Oxford Nanopore Technology.</title>
        <authorList>
            <person name="Leo P."/>
            <person name="Venkateswaran K."/>
        </authorList>
    </citation>
    <scope>NUCLEOTIDE SEQUENCE</scope>
    <source>
        <strain evidence="1">MNA-CCFEE 5262</strain>
    </source>
</reference>
<proteinExistence type="predicted"/>
<sequence>MSKENSSSSGVLFARPTKEWVVPQRAKPGRKSTKQNVKNDCANTIGSAVTSAQDLEGRTTAGNRDAQRAFRERKTEYVASLEARIEAYEKGEIKRNVALQVSARATKEENVRLKAEVDSKTQELAAKDERCRKLEKVVVELRKRLNAATEVARKLSSQQYPRSRASTSTSRRGSDAFSSTVSSASSPAVSISSPTMKMDMPISPPNYDVDQPMANPAMMSRPAPPNRVYSSSAIAHSTHHSEYQQASANYGQFNRTDTQDSQKQQQRYGMSASIEVTSIPAQGCGNKNSSKSTNDDFVPCGFCSGMESICVCRSIEENDKTLSDTSLTYFNKSQGIPLFQPQSGIDSIVNAAKHQEAFSQSILENLPAPEAAVPLRRRRARAPGVENAGRIPIFAVQPLNLASGKQGVALAAPNAASGIYTSASSGFESGVVAMMQDKENGLYIPPAECSGDPRNCPACKDDAFGREFCETLCTAVCNTGDPNHRCDNCADRPLPTLTIPVTRINTATDATISNTRGSGSDTGPVPLQKGSTQPSDGMEYVDIPCCGDKTLCGASAEDDCKTSIAIPIIPMDEHDDDIPPGIAGERKENRDKMRGLAGGQEGSWMESEKWIGREPVGADQAWRTLKAHPNAKSCPLSMLAEVVARGTRCTFSPSRHASPAPSTVDGEHGADDKSRMSLVPLEELEATGKRRRFEIHPDAVQRALAMLDAHPAHPNKKRRLSDIRDEA</sequence>
<evidence type="ECO:0000313" key="1">
    <source>
        <dbReference type="EMBL" id="KAJ9113078.1"/>
    </source>
</evidence>
<organism evidence="1 2">
    <name type="scientific">Naganishia adeliensis</name>
    <dbReference type="NCBI Taxonomy" id="92952"/>
    <lineage>
        <taxon>Eukaryota</taxon>
        <taxon>Fungi</taxon>
        <taxon>Dikarya</taxon>
        <taxon>Basidiomycota</taxon>
        <taxon>Agaricomycotina</taxon>
        <taxon>Tremellomycetes</taxon>
        <taxon>Filobasidiales</taxon>
        <taxon>Filobasidiaceae</taxon>
        <taxon>Naganishia</taxon>
    </lineage>
</organism>